<dbReference type="Pfam" id="PF19315">
    <property type="entry name" value="MC_hydratase"/>
    <property type="match status" value="1"/>
</dbReference>
<dbReference type="EMBL" id="JAAKZG010000004">
    <property type="protein sequence ID" value="NGN41686.1"/>
    <property type="molecule type" value="Genomic_DNA"/>
</dbReference>
<dbReference type="Proteomes" id="UP000481252">
    <property type="component" value="Unassembled WGS sequence"/>
</dbReference>
<sequence length="352" mass="38379">MAKSTSGNFFEDFRLGQEIAHAVPRTITTGDVALYSALYGMRFAPQSSDAFAQSLGLPRAPIDNLLLFHVIFGKTVPDVSLNAVANLGYAECRFLAPAWPGDSFTAKSEVIGLRENASGKTGIVYVRSTGINQDGVKVLEFVRWVMVNKRDPVNKAAETHVPQTSLSVQGADLVVPPTLDASAYDPILGGSPYFFDDYQVGEKIDHIDGMTIEEAEHQIATRLYQNTAKGHFDAVQQKASRFGRRIVYGGHIMSLARSLSFNGLANGVFVAAVNGGRHVNPAAAGDTVYCWSEVLEKHLFDGRRDIGALRIRTVATKDISCSEFPAPGSESEPVVLLDLDYWLLMPRREVQA</sequence>
<dbReference type="PIRSF" id="PIRSF021494">
    <property type="entry name" value="Rv0216_prd"/>
    <property type="match status" value="1"/>
</dbReference>
<comment type="caution">
    <text evidence="1">The sequence shown here is derived from an EMBL/GenBank/DDBJ whole genome shotgun (WGS) entry which is preliminary data.</text>
</comment>
<dbReference type="CDD" id="cd03451">
    <property type="entry name" value="FkbR2"/>
    <property type="match status" value="2"/>
</dbReference>
<dbReference type="GO" id="GO:0016829">
    <property type="term" value="F:lyase activity"/>
    <property type="evidence" value="ECO:0007669"/>
    <property type="project" value="InterPro"/>
</dbReference>
<dbReference type="PANTHER" id="PTHR43664">
    <property type="entry name" value="MONOAMINE OXIDASE-RELATED"/>
    <property type="match status" value="1"/>
</dbReference>
<dbReference type="InterPro" id="IPR029069">
    <property type="entry name" value="HotDog_dom_sf"/>
</dbReference>
<reference evidence="1 2" key="1">
    <citation type="submission" date="2020-02" db="EMBL/GenBank/DDBJ databases">
        <title>Genome sequence of the type strain CGMCC 1.15528 of Mesorhizobium zhangyense.</title>
        <authorList>
            <person name="Gao J."/>
            <person name="Sun J."/>
        </authorList>
    </citation>
    <scope>NUCLEOTIDE SEQUENCE [LARGE SCALE GENOMIC DNA]</scope>
    <source>
        <strain evidence="1 2">CGMCC 1.15528</strain>
    </source>
</reference>
<dbReference type="Gene3D" id="3.10.129.10">
    <property type="entry name" value="Hotdog Thioesterase"/>
    <property type="match status" value="1"/>
</dbReference>
<organism evidence="1 2">
    <name type="scientific">Mesorhizobium zhangyense</name>
    <dbReference type="NCBI Taxonomy" id="1776730"/>
    <lineage>
        <taxon>Bacteria</taxon>
        <taxon>Pseudomonadati</taxon>
        <taxon>Pseudomonadota</taxon>
        <taxon>Alphaproteobacteria</taxon>
        <taxon>Hyphomicrobiales</taxon>
        <taxon>Phyllobacteriaceae</taxon>
        <taxon>Mesorhizobium</taxon>
    </lineage>
</organism>
<proteinExistence type="predicted"/>
<protein>
    <submittedName>
        <fullName evidence="1">MaoC family dehydratase</fullName>
    </submittedName>
</protein>
<dbReference type="RefSeq" id="WP_165117342.1">
    <property type="nucleotide sequence ID" value="NZ_JAAKZG010000004.1"/>
</dbReference>
<evidence type="ECO:0000313" key="1">
    <source>
        <dbReference type="EMBL" id="NGN41686.1"/>
    </source>
</evidence>
<gene>
    <name evidence="1" type="ORF">G6N74_11455</name>
</gene>
<name>A0A7C9V940_9HYPH</name>
<dbReference type="InterPro" id="IPR052342">
    <property type="entry name" value="MCH/BMMD"/>
</dbReference>
<evidence type="ECO:0000313" key="2">
    <source>
        <dbReference type="Proteomes" id="UP000481252"/>
    </source>
</evidence>
<dbReference type="InterPro" id="IPR016790">
    <property type="entry name" value="Thiol_ester_hydratase_Rv0216"/>
</dbReference>
<dbReference type="PANTHER" id="PTHR43664:SF1">
    <property type="entry name" value="BETA-METHYLMALYL-COA DEHYDRATASE"/>
    <property type="match status" value="1"/>
</dbReference>
<accession>A0A7C9V940</accession>
<keyword evidence="2" id="KW-1185">Reference proteome</keyword>
<dbReference type="SUPFAM" id="SSF54637">
    <property type="entry name" value="Thioesterase/thiol ester dehydrase-isomerase"/>
    <property type="match status" value="2"/>
</dbReference>
<dbReference type="InterPro" id="IPR048274">
    <property type="entry name" value="MC_hydratase"/>
</dbReference>
<dbReference type="AlphaFoldDB" id="A0A7C9V940"/>